<dbReference type="AlphaFoldDB" id="A0A0R2FAL6"/>
<name>A0A0R2FAL6_9LACO</name>
<dbReference type="GO" id="GO:0005524">
    <property type="term" value="F:ATP binding"/>
    <property type="evidence" value="ECO:0007669"/>
    <property type="project" value="UniProtKB-KW"/>
</dbReference>
<dbReference type="HAMAP" id="MF_00397">
    <property type="entry name" value="CitG"/>
    <property type="match status" value="1"/>
</dbReference>
<dbReference type="NCBIfam" id="TIGR03125">
    <property type="entry name" value="citrate_citG"/>
    <property type="match status" value="1"/>
</dbReference>
<comment type="catalytic activity">
    <reaction evidence="1 5">
        <text>3'-dephospho-CoA + ATP = 2'-(5''-triphospho-alpha-D-ribosyl)-3'-dephospho-CoA + adenine</text>
        <dbReference type="Rhea" id="RHEA:15117"/>
        <dbReference type="ChEBI" id="CHEBI:16708"/>
        <dbReference type="ChEBI" id="CHEBI:30616"/>
        <dbReference type="ChEBI" id="CHEBI:57328"/>
        <dbReference type="ChEBI" id="CHEBI:61378"/>
        <dbReference type="EC" id="2.4.2.52"/>
    </reaction>
</comment>
<reference evidence="6 7" key="1">
    <citation type="journal article" date="2015" name="Genome Announc.">
        <title>Expanding the biotechnology potential of lactobacilli through comparative genomics of 213 strains and associated genera.</title>
        <authorList>
            <person name="Sun Z."/>
            <person name="Harris H.M."/>
            <person name="McCann A."/>
            <person name="Guo C."/>
            <person name="Argimon S."/>
            <person name="Zhang W."/>
            <person name="Yang X."/>
            <person name="Jeffery I.B."/>
            <person name="Cooney J.C."/>
            <person name="Kagawa T.F."/>
            <person name="Liu W."/>
            <person name="Song Y."/>
            <person name="Salvetti E."/>
            <person name="Wrobel A."/>
            <person name="Rasinkangas P."/>
            <person name="Parkhill J."/>
            <person name="Rea M.C."/>
            <person name="O'Sullivan O."/>
            <person name="Ritari J."/>
            <person name="Douillard F.P."/>
            <person name="Paul Ross R."/>
            <person name="Yang R."/>
            <person name="Briner A.E."/>
            <person name="Felis G.E."/>
            <person name="de Vos W.M."/>
            <person name="Barrangou R."/>
            <person name="Klaenhammer T.R."/>
            <person name="Caufield P.W."/>
            <person name="Cui Y."/>
            <person name="Zhang H."/>
            <person name="O'Toole P.W."/>
        </authorList>
    </citation>
    <scope>NUCLEOTIDE SEQUENCE [LARGE SCALE GENOMIC DNA]</scope>
    <source>
        <strain evidence="6 7">DSM 22697</strain>
    </source>
</reference>
<dbReference type="InterPro" id="IPR017551">
    <property type="entry name" value="TriPribosyl-deP-CoA_syn_CitG"/>
</dbReference>
<dbReference type="EMBL" id="AYZJ01000032">
    <property type="protein sequence ID" value="KRN22519.1"/>
    <property type="molecule type" value="Genomic_DNA"/>
</dbReference>
<gene>
    <name evidence="5" type="primary">citG</name>
    <name evidence="6" type="ORF">FC75_GL001798</name>
</gene>
<dbReference type="GO" id="GO:0051191">
    <property type="term" value="P:prosthetic group biosynthetic process"/>
    <property type="evidence" value="ECO:0007669"/>
    <property type="project" value="TreeGrafter"/>
</dbReference>
<accession>A0A0R2FAL6</accession>
<evidence type="ECO:0000256" key="5">
    <source>
        <dbReference type="HAMAP-Rule" id="MF_00397"/>
    </source>
</evidence>
<protein>
    <recommendedName>
        <fullName evidence="5">Probable 2-(5''-triphosphoribosyl)-3'-dephosphocoenzyme-A synthase</fullName>
        <shortName evidence="5">2-(5''-triphosphoribosyl)-3'-dephospho-CoA synthase</shortName>
        <ecNumber evidence="5">2.4.2.52</ecNumber>
    </recommendedName>
</protein>
<dbReference type="PATRIC" id="fig|1423730.4.peg.1873"/>
<proteinExistence type="inferred from homology"/>
<evidence type="ECO:0000256" key="1">
    <source>
        <dbReference type="ARBA" id="ARBA00001210"/>
    </source>
</evidence>
<dbReference type="OrthoDB" id="114886at2"/>
<sequence length="282" mass="29244">MSSYSSAQLANFATRALLYEVSVNPKPGLVDPVSAGPHPDMTVFTFIDSSLSLQPYLQFCATAGAGWTAELPALFQQLRPAGVQAEKAMYQATGGVNTHKGAIFSLGILVAATAYQQAAPGAASVQAVVQQMLAGLTEQDFAHTAGKPAAALTAGEKLYLAHGLTGVRGEAEAGYPSVFAHGLPTLKQAQGSLNERLLDSLLAIVAHFEDTNLIHRAGTTAVVADAQAQAQAILDAGGTHTDAGKKLLAQMNSDFLRRNLSLGGSADMLILTTFLALVNGVI</sequence>
<keyword evidence="3 5" id="KW-0547">Nucleotide-binding</keyword>
<dbReference type="NCBIfam" id="NF002315">
    <property type="entry name" value="PRK01237.1"/>
    <property type="match status" value="1"/>
</dbReference>
<comment type="caution">
    <text evidence="6">The sequence shown here is derived from an EMBL/GenBank/DDBJ whole genome shotgun (WGS) entry which is preliminary data.</text>
</comment>
<dbReference type="PANTHER" id="PTHR30201">
    <property type="entry name" value="TRIPHOSPHORIBOSYL-DEPHOSPHO-COA SYNTHASE"/>
    <property type="match status" value="1"/>
</dbReference>
<keyword evidence="4 5" id="KW-0067">ATP-binding</keyword>
<dbReference type="RefSeq" id="WP_054666317.1">
    <property type="nucleotide sequence ID" value="NZ_AYZJ01000032.1"/>
</dbReference>
<dbReference type="EC" id="2.4.2.52" evidence="5"/>
<comment type="similarity">
    <text evidence="5">Belongs to the CitG/MdcB family.</text>
</comment>
<keyword evidence="7" id="KW-1185">Reference proteome</keyword>
<evidence type="ECO:0000256" key="2">
    <source>
        <dbReference type="ARBA" id="ARBA00022679"/>
    </source>
</evidence>
<dbReference type="PANTHER" id="PTHR30201:SF2">
    <property type="entry name" value="2-(5''-TRIPHOSPHORIBOSYL)-3'-DEPHOSPHOCOENZYME-A SYNTHASE"/>
    <property type="match status" value="1"/>
</dbReference>
<dbReference type="Pfam" id="PF01874">
    <property type="entry name" value="CitG"/>
    <property type="match status" value="1"/>
</dbReference>
<keyword evidence="2 5" id="KW-0808">Transferase</keyword>
<dbReference type="InterPro" id="IPR002736">
    <property type="entry name" value="CitG"/>
</dbReference>
<evidence type="ECO:0000256" key="3">
    <source>
        <dbReference type="ARBA" id="ARBA00022741"/>
    </source>
</evidence>
<dbReference type="STRING" id="1423730.FC75_GL001798"/>
<dbReference type="Gene3D" id="1.10.4200.10">
    <property type="entry name" value="Triphosphoribosyl-dephospho-CoA protein"/>
    <property type="match status" value="2"/>
</dbReference>
<dbReference type="Proteomes" id="UP000050865">
    <property type="component" value="Unassembled WGS sequence"/>
</dbReference>
<evidence type="ECO:0000313" key="6">
    <source>
        <dbReference type="EMBL" id="KRN22519.1"/>
    </source>
</evidence>
<evidence type="ECO:0000313" key="7">
    <source>
        <dbReference type="Proteomes" id="UP000050865"/>
    </source>
</evidence>
<dbReference type="GO" id="GO:0046917">
    <property type="term" value="F:triphosphoribosyl-dephospho-CoA synthase activity"/>
    <property type="evidence" value="ECO:0007669"/>
    <property type="project" value="UniProtKB-UniRule"/>
</dbReference>
<evidence type="ECO:0000256" key="4">
    <source>
        <dbReference type="ARBA" id="ARBA00022840"/>
    </source>
</evidence>
<organism evidence="6 7">
    <name type="scientific">Lacticaseibacillus camelliae DSM 22697 = JCM 13995</name>
    <dbReference type="NCBI Taxonomy" id="1423730"/>
    <lineage>
        <taxon>Bacteria</taxon>
        <taxon>Bacillati</taxon>
        <taxon>Bacillota</taxon>
        <taxon>Bacilli</taxon>
        <taxon>Lactobacillales</taxon>
        <taxon>Lactobacillaceae</taxon>
        <taxon>Lacticaseibacillus</taxon>
    </lineage>
</organism>